<keyword evidence="4" id="KW-0808">Transferase</keyword>
<comment type="catalytic activity">
    <reaction evidence="7">
        <text>a 2'-deoxyadenosine in DNA + S-adenosyl-L-methionine = an N(6)-methyl-2'-deoxyadenosine in DNA + S-adenosyl-L-homocysteine + H(+)</text>
        <dbReference type="Rhea" id="RHEA:15197"/>
        <dbReference type="Rhea" id="RHEA-COMP:12418"/>
        <dbReference type="Rhea" id="RHEA-COMP:12419"/>
        <dbReference type="ChEBI" id="CHEBI:15378"/>
        <dbReference type="ChEBI" id="CHEBI:57856"/>
        <dbReference type="ChEBI" id="CHEBI:59789"/>
        <dbReference type="ChEBI" id="CHEBI:90615"/>
        <dbReference type="ChEBI" id="CHEBI:90616"/>
        <dbReference type="EC" id="2.1.1.72"/>
    </reaction>
</comment>
<organism evidence="10 11">
    <name type="scientific">Streptomyces fragilis</name>
    <dbReference type="NCBI Taxonomy" id="67301"/>
    <lineage>
        <taxon>Bacteria</taxon>
        <taxon>Bacillati</taxon>
        <taxon>Actinomycetota</taxon>
        <taxon>Actinomycetes</taxon>
        <taxon>Kitasatosporales</taxon>
        <taxon>Streptomycetaceae</taxon>
        <taxon>Streptomyces</taxon>
    </lineage>
</organism>
<dbReference type="InterPro" id="IPR002052">
    <property type="entry name" value="DNA_methylase_N6_adenine_CS"/>
</dbReference>
<keyword evidence="11" id="KW-1185">Reference proteome</keyword>
<dbReference type="EMBL" id="JBEZUR010000032">
    <property type="protein sequence ID" value="MEU3556366.1"/>
    <property type="molecule type" value="Genomic_DNA"/>
</dbReference>
<dbReference type="PANTHER" id="PTHR42933">
    <property type="entry name" value="SLR6095 PROTEIN"/>
    <property type="match status" value="1"/>
</dbReference>
<comment type="caution">
    <text evidence="10">The sequence shown here is derived from an EMBL/GenBank/DDBJ whole genome shotgun (WGS) entry which is preliminary data.</text>
</comment>
<dbReference type="PROSITE" id="PS00092">
    <property type="entry name" value="N6_MTASE"/>
    <property type="match status" value="1"/>
</dbReference>
<dbReference type="PRINTS" id="PR00507">
    <property type="entry name" value="N12N6MTFRASE"/>
</dbReference>
<dbReference type="GO" id="GO:0008168">
    <property type="term" value="F:methyltransferase activity"/>
    <property type="evidence" value="ECO:0007669"/>
    <property type="project" value="UniProtKB-KW"/>
</dbReference>
<dbReference type="SUPFAM" id="SSF54631">
    <property type="entry name" value="CBS-domain pair"/>
    <property type="match status" value="1"/>
</dbReference>
<evidence type="ECO:0000256" key="8">
    <source>
        <dbReference type="PROSITE-ProRule" id="PRU00703"/>
    </source>
</evidence>
<dbReference type="Gene3D" id="3.10.580.10">
    <property type="entry name" value="CBS-domain"/>
    <property type="match status" value="1"/>
</dbReference>
<comment type="similarity">
    <text evidence="1">Belongs to the N(4)/N(6)-methyltransferase family.</text>
</comment>
<dbReference type="RefSeq" id="WP_108955961.1">
    <property type="nucleotide sequence ID" value="NZ_BEVZ01000006.1"/>
</dbReference>
<dbReference type="InterPro" id="IPR038333">
    <property type="entry name" value="T1MK-like_N_sf"/>
</dbReference>
<evidence type="ECO:0000256" key="2">
    <source>
        <dbReference type="ARBA" id="ARBA00011900"/>
    </source>
</evidence>
<dbReference type="Pfam" id="PF02384">
    <property type="entry name" value="N6_Mtase"/>
    <property type="match status" value="1"/>
</dbReference>
<evidence type="ECO:0000259" key="9">
    <source>
        <dbReference type="PROSITE" id="PS51371"/>
    </source>
</evidence>
<dbReference type="PANTHER" id="PTHR42933:SF3">
    <property type="entry name" value="TYPE I RESTRICTION ENZYME MJAVIII METHYLASE SUBUNIT"/>
    <property type="match status" value="1"/>
</dbReference>
<keyword evidence="3 10" id="KW-0489">Methyltransferase</keyword>
<dbReference type="Gene3D" id="1.20.1260.30">
    <property type="match status" value="1"/>
</dbReference>
<evidence type="ECO:0000256" key="3">
    <source>
        <dbReference type="ARBA" id="ARBA00022603"/>
    </source>
</evidence>
<dbReference type="SUPFAM" id="SSF53335">
    <property type="entry name" value="S-adenosyl-L-methionine-dependent methyltransferases"/>
    <property type="match status" value="1"/>
</dbReference>
<dbReference type="Pfam" id="PF00571">
    <property type="entry name" value="CBS"/>
    <property type="match status" value="1"/>
</dbReference>
<dbReference type="InterPro" id="IPR046342">
    <property type="entry name" value="CBS_dom_sf"/>
</dbReference>
<protein>
    <recommendedName>
        <fullName evidence="2">site-specific DNA-methyltransferase (adenine-specific)</fullName>
        <ecNumber evidence="2">2.1.1.72</ecNumber>
    </recommendedName>
</protein>
<reference evidence="10 11" key="1">
    <citation type="submission" date="2024-06" db="EMBL/GenBank/DDBJ databases">
        <title>The Natural Products Discovery Center: Release of the First 8490 Sequenced Strains for Exploring Actinobacteria Biosynthetic Diversity.</title>
        <authorList>
            <person name="Kalkreuter E."/>
            <person name="Kautsar S.A."/>
            <person name="Yang D."/>
            <person name="Bader C.D."/>
            <person name="Teijaro C.N."/>
            <person name="Fluegel L."/>
            <person name="Davis C.M."/>
            <person name="Simpson J.R."/>
            <person name="Lauterbach L."/>
            <person name="Steele A.D."/>
            <person name="Gui C."/>
            <person name="Meng S."/>
            <person name="Li G."/>
            <person name="Viehrig K."/>
            <person name="Ye F."/>
            <person name="Su P."/>
            <person name="Kiefer A.F."/>
            <person name="Nichols A."/>
            <person name="Cepeda A.J."/>
            <person name="Yan W."/>
            <person name="Fan B."/>
            <person name="Jiang Y."/>
            <person name="Adhikari A."/>
            <person name="Zheng C.-J."/>
            <person name="Schuster L."/>
            <person name="Cowan T.M."/>
            <person name="Smanski M.J."/>
            <person name="Chevrette M.G."/>
            <person name="De Carvalho L.P.S."/>
            <person name="Shen B."/>
        </authorList>
    </citation>
    <scope>NUCLEOTIDE SEQUENCE [LARGE SCALE GENOMIC DNA]</scope>
    <source>
        <strain evidence="10 11">NPDC038104</strain>
    </source>
</reference>
<gene>
    <name evidence="10" type="ORF">AB0E65_19465</name>
</gene>
<evidence type="ECO:0000256" key="7">
    <source>
        <dbReference type="ARBA" id="ARBA00047942"/>
    </source>
</evidence>
<accession>A0ABV2YKW8</accession>
<dbReference type="PROSITE" id="PS51371">
    <property type="entry name" value="CBS"/>
    <property type="match status" value="1"/>
</dbReference>
<dbReference type="Proteomes" id="UP001550850">
    <property type="component" value="Unassembled WGS sequence"/>
</dbReference>
<dbReference type="EC" id="2.1.1.72" evidence="2"/>
<dbReference type="InterPro" id="IPR022749">
    <property type="entry name" value="D12N6_MeTrfase_N"/>
</dbReference>
<evidence type="ECO:0000313" key="11">
    <source>
        <dbReference type="Proteomes" id="UP001550850"/>
    </source>
</evidence>
<evidence type="ECO:0000256" key="1">
    <source>
        <dbReference type="ARBA" id="ARBA00006594"/>
    </source>
</evidence>
<keyword evidence="6" id="KW-0680">Restriction system</keyword>
<name>A0ABV2YKW8_9ACTN</name>
<evidence type="ECO:0000256" key="4">
    <source>
        <dbReference type="ARBA" id="ARBA00022679"/>
    </source>
</evidence>
<sequence>MITGELKSKVGRVWDAFWSGGISNPLEVIEQITYLLFIKRLDEIQTRKDNRASRTAKPDPDPLFAEDQQELRWQNFKACDPEVMYRIVEQGVFPYLRAMGGDGSTYSHHMRDARFTIPGPNLLAKVVELLDSISMESSDTAGDIYEYLLAKIATSGRNGQFRTPRHLIQLMVEMTQPKPDDEVCDPACGTAGFLVQSASYVKREHAKALLDVEQQAHFNASMFHGFDFDSTMLRIGSMNMLLHGIEDPDIRYRDSLVESSAGEAERYSLILANPPFAGSLDYESPAADLLPVVKTKKTELLFLALFLRLLKPGGRAAVIVPDGVLFGSTKAHKELRRTLVEDHKLDGVVKLPSGVFKPYAGVSTAILLFTRTDSGGTDNVWFYDVQADGFSLDDRRNPLLPEDRLGVRPAAGSLSQEEHTKNNLPDALSRWFDRGGSEHNRARTEQSFCVPKSDIVAQGYDLSLNRYAERPRYLTAGRRVTMADLLDAGLITEGTQLTFERAGARYSARVTAAGRLELVGGQQFPSPNRAAAAAVGEGTVDGWRSWALEDGTTLDRLRQRFLGTSAVGASSPGAGELANERLGVSPNFDAAPKSVAAQSDSAIRHTETAEDPLRIQTVNESPAQGEDKDAPVVGLTVGDLPSALGGVVHVSPSATFDEAITQMMINDYSQLPVLSGRQLRGAVTWKSIARARHANHAPPFSRAIIQAREVSYDQDLIDILPMLAESEFVLIRNRSNEISGIVTASDVAAAYGAMATPFFLIGEFDQRLRQVLASSIEFSRVQELCDPEGNRSITGFDDLSIGDYQRVLENKEEWERVGWSLDRKVFIERLDEIREIRNGLMHFNPKPLPGNSTHKIRHMINVLREYGN</sequence>
<dbReference type="InterPro" id="IPR051537">
    <property type="entry name" value="DNA_Adenine_Mtase"/>
</dbReference>
<dbReference type="InterPro" id="IPR029063">
    <property type="entry name" value="SAM-dependent_MTases_sf"/>
</dbReference>
<proteinExistence type="inferred from homology"/>
<keyword evidence="5" id="KW-0949">S-adenosyl-L-methionine</keyword>
<feature type="domain" description="CBS" evidence="9">
    <location>
        <begin position="641"/>
        <end position="698"/>
    </location>
</feature>
<evidence type="ECO:0000256" key="5">
    <source>
        <dbReference type="ARBA" id="ARBA00022691"/>
    </source>
</evidence>
<evidence type="ECO:0000256" key="6">
    <source>
        <dbReference type="ARBA" id="ARBA00022747"/>
    </source>
</evidence>
<dbReference type="Gene3D" id="3.40.50.150">
    <property type="entry name" value="Vaccinia Virus protein VP39"/>
    <property type="match status" value="1"/>
</dbReference>
<dbReference type="InterPro" id="IPR003356">
    <property type="entry name" value="DNA_methylase_A-5"/>
</dbReference>
<dbReference type="Pfam" id="PF12161">
    <property type="entry name" value="HsdM_N"/>
    <property type="match status" value="1"/>
</dbReference>
<dbReference type="InterPro" id="IPR000644">
    <property type="entry name" value="CBS_dom"/>
</dbReference>
<keyword evidence="8" id="KW-0129">CBS domain</keyword>
<evidence type="ECO:0000313" key="10">
    <source>
        <dbReference type="EMBL" id="MEU3556366.1"/>
    </source>
</evidence>
<dbReference type="GO" id="GO:0032259">
    <property type="term" value="P:methylation"/>
    <property type="evidence" value="ECO:0007669"/>
    <property type="project" value="UniProtKB-KW"/>
</dbReference>